<sequence>MALEWKVRSFEELGTEDLYDILKLRVDVFIVEQNSPYKDLDGKDQTTWHLTATDEGKLVAYARLFDVDEQREARIGRVIVSADARTGGLGQELMRRSIQWLDEKWQRPVIRITAQAHLERFYEKVGFVAVSEPFDEDGILHIAMLRK</sequence>
<dbReference type="Proteomes" id="UP000295632">
    <property type="component" value="Unassembled WGS sequence"/>
</dbReference>
<evidence type="ECO:0000256" key="1">
    <source>
        <dbReference type="ARBA" id="ARBA00022679"/>
    </source>
</evidence>
<dbReference type="OrthoDB" id="9796171at2"/>
<keyword evidence="5" id="KW-1185">Reference proteome</keyword>
<keyword evidence="1" id="KW-0808">Transferase</keyword>
<protein>
    <submittedName>
        <fullName evidence="4">ElaA protein</fullName>
    </submittedName>
</protein>
<dbReference type="CDD" id="cd04301">
    <property type="entry name" value="NAT_SF"/>
    <property type="match status" value="1"/>
</dbReference>
<evidence type="ECO:0000256" key="2">
    <source>
        <dbReference type="ARBA" id="ARBA00023315"/>
    </source>
</evidence>
<dbReference type="Gene3D" id="3.40.630.30">
    <property type="match status" value="1"/>
</dbReference>
<dbReference type="InterPro" id="IPR050832">
    <property type="entry name" value="Bact_Acetyltransf"/>
</dbReference>
<comment type="caution">
    <text evidence="4">The sequence shown here is derived from an EMBL/GenBank/DDBJ whole genome shotgun (WGS) entry which is preliminary data.</text>
</comment>
<dbReference type="PROSITE" id="PS51186">
    <property type="entry name" value="GNAT"/>
    <property type="match status" value="1"/>
</dbReference>
<dbReference type="InterPro" id="IPR016181">
    <property type="entry name" value="Acyl_CoA_acyltransferase"/>
</dbReference>
<organism evidence="4 5">
    <name type="scientific">Aureibacillus halotolerans</name>
    <dbReference type="NCBI Taxonomy" id="1508390"/>
    <lineage>
        <taxon>Bacteria</taxon>
        <taxon>Bacillati</taxon>
        <taxon>Bacillota</taxon>
        <taxon>Bacilli</taxon>
        <taxon>Bacillales</taxon>
        <taxon>Bacillaceae</taxon>
        <taxon>Aureibacillus</taxon>
    </lineage>
</organism>
<keyword evidence="2" id="KW-0012">Acyltransferase</keyword>
<feature type="domain" description="N-acetyltransferase" evidence="3">
    <location>
        <begin position="8"/>
        <end position="147"/>
    </location>
</feature>
<dbReference type="AlphaFoldDB" id="A0A4R6U1Y4"/>
<dbReference type="SUPFAM" id="SSF55729">
    <property type="entry name" value="Acyl-CoA N-acyltransferases (Nat)"/>
    <property type="match status" value="1"/>
</dbReference>
<dbReference type="RefSeq" id="WP_133580747.1">
    <property type="nucleotide sequence ID" value="NZ_SNYJ01000009.1"/>
</dbReference>
<name>A0A4R6U1Y4_9BACI</name>
<evidence type="ECO:0000313" key="4">
    <source>
        <dbReference type="EMBL" id="TDQ38693.1"/>
    </source>
</evidence>
<dbReference type="GO" id="GO:0016747">
    <property type="term" value="F:acyltransferase activity, transferring groups other than amino-acyl groups"/>
    <property type="evidence" value="ECO:0007669"/>
    <property type="project" value="InterPro"/>
</dbReference>
<reference evidence="4 5" key="1">
    <citation type="submission" date="2019-03" db="EMBL/GenBank/DDBJ databases">
        <title>Genomic Encyclopedia of Type Strains, Phase IV (KMG-IV): sequencing the most valuable type-strain genomes for metagenomic binning, comparative biology and taxonomic classification.</title>
        <authorList>
            <person name="Goeker M."/>
        </authorList>
    </citation>
    <scope>NUCLEOTIDE SEQUENCE [LARGE SCALE GENOMIC DNA]</scope>
    <source>
        <strain evidence="4 5">DSM 28697</strain>
    </source>
</reference>
<evidence type="ECO:0000259" key="3">
    <source>
        <dbReference type="PROSITE" id="PS51186"/>
    </source>
</evidence>
<evidence type="ECO:0000313" key="5">
    <source>
        <dbReference type="Proteomes" id="UP000295632"/>
    </source>
</evidence>
<accession>A0A4R6U1Y4</accession>
<dbReference type="Pfam" id="PF13673">
    <property type="entry name" value="Acetyltransf_10"/>
    <property type="match status" value="1"/>
</dbReference>
<dbReference type="InterPro" id="IPR000182">
    <property type="entry name" value="GNAT_dom"/>
</dbReference>
<dbReference type="PANTHER" id="PTHR43877">
    <property type="entry name" value="AMINOALKYLPHOSPHONATE N-ACETYLTRANSFERASE-RELATED-RELATED"/>
    <property type="match status" value="1"/>
</dbReference>
<gene>
    <name evidence="4" type="ORF">EV213_10962</name>
</gene>
<proteinExistence type="predicted"/>
<dbReference type="EMBL" id="SNYJ01000009">
    <property type="protein sequence ID" value="TDQ38693.1"/>
    <property type="molecule type" value="Genomic_DNA"/>
</dbReference>